<reference evidence="1 2" key="1">
    <citation type="journal article" date="2021" name="Front. Genet.">
        <title>Chromosome-Level Genome Assembly Reveals Significant Gene Expansion in the Toll and IMD Signaling Pathways of Dendrolimus kikuchii.</title>
        <authorList>
            <person name="Zhou J."/>
            <person name="Wu P."/>
            <person name="Xiong Z."/>
            <person name="Liu N."/>
            <person name="Zhao N."/>
            <person name="Ji M."/>
            <person name="Qiu Y."/>
            <person name="Yang B."/>
        </authorList>
    </citation>
    <scope>NUCLEOTIDE SEQUENCE [LARGE SCALE GENOMIC DNA]</scope>
    <source>
        <strain evidence="1">Ann1</strain>
    </source>
</reference>
<dbReference type="Proteomes" id="UP000824533">
    <property type="component" value="Linkage Group LG07"/>
</dbReference>
<dbReference type="EMBL" id="CM034393">
    <property type="protein sequence ID" value="KAJ0179737.1"/>
    <property type="molecule type" value="Genomic_DNA"/>
</dbReference>
<comment type="caution">
    <text evidence="1">The sequence shown here is derived from an EMBL/GenBank/DDBJ whole genome shotgun (WGS) entry which is preliminary data.</text>
</comment>
<sequence>MFKAIVIAFLAVGVLGDEYKVSDVHRDQMRALLRTQCKKNGAEDKVESVEQAGQVFVDCVKEIINVEILKDEIEAAKPTGSLDEVFKKYCDKSPKLKTCWHNLLDGVMPCLDATAQEQIGSAKNGTDQLIDFLCYKDGDRIAMFIAEKGPECFQQKANDLRECANKIKESVSTVEAAKNLNLAEKCAKFDELTTCVVNSLEKCDTPTPANMVESLLKYMRKGSPCNSTSVKNVLY</sequence>
<organism evidence="1 2">
    <name type="scientific">Dendrolimus kikuchii</name>
    <dbReference type="NCBI Taxonomy" id="765133"/>
    <lineage>
        <taxon>Eukaryota</taxon>
        <taxon>Metazoa</taxon>
        <taxon>Ecdysozoa</taxon>
        <taxon>Arthropoda</taxon>
        <taxon>Hexapoda</taxon>
        <taxon>Insecta</taxon>
        <taxon>Pterygota</taxon>
        <taxon>Neoptera</taxon>
        <taxon>Endopterygota</taxon>
        <taxon>Lepidoptera</taxon>
        <taxon>Glossata</taxon>
        <taxon>Ditrysia</taxon>
        <taxon>Bombycoidea</taxon>
        <taxon>Lasiocampidae</taxon>
        <taxon>Dendrolimus</taxon>
    </lineage>
</organism>
<keyword evidence="2" id="KW-1185">Reference proteome</keyword>
<accession>A0ACC1D8J9</accession>
<evidence type="ECO:0000313" key="2">
    <source>
        <dbReference type="Proteomes" id="UP000824533"/>
    </source>
</evidence>
<evidence type="ECO:0000313" key="1">
    <source>
        <dbReference type="EMBL" id="KAJ0179737.1"/>
    </source>
</evidence>
<name>A0ACC1D8J9_9NEOP</name>
<protein>
    <submittedName>
        <fullName evidence="1">Uncharacterized protein</fullName>
    </submittedName>
</protein>
<proteinExistence type="predicted"/>
<gene>
    <name evidence="1" type="ORF">K1T71_004328</name>
</gene>